<dbReference type="EMBL" id="AP018907">
    <property type="protein sequence ID" value="BBF92833.1"/>
    <property type="molecule type" value="Genomic_DNA"/>
</dbReference>
<name>A0A348FZV0_9HYPH</name>
<dbReference type="SUPFAM" id="SSF46955">
    <property type="entry name" value="Putative DNA-binding domain"/>
    <property type="match status" value="1"/>
</dbReference>
<proteinExistence type="predicted"/>
<protein>
    <recommendedName>
        <fullName evidence="3">AlpA family phage regulatory protein</fullName>
    </recommendedName>
</protein>
<dbReference type="InterPro" id="IPR009061">
    <property type="entry name" value="DNA-bd_dom_put_sf"/>
</dbReference>
<evidence type="ECO:0000313" key="2">
    <source>
        <dbReference type="Proteomes" id="UP000266934"/>
    </source>
</evidence>
<organism evidence="1 2">
    <name type="scientific">Blastochloris tepida</name>
    <dbReference type="NCBI Taxonomy" id="2233851"/>
    <lineage>
        <taxon>Bacteria</taxon>
        <taxon>Pseudomonadati</taxon>
        <taxon>Pseudomonadota</taxon>
        <taxon>Alphaproteobacteria</taxon>
        <taxon>Hyphomicrobiales</taxon>
        <taxon>Blastochloridaceae</taxon>
        <taxon>Blastochloris</taxon>
    </lineage>
</organism>
<accession>A0A348FZV0</accession>
<keyword evidence="2" id="KW-1185">Reference proteome</keyword>
<evidence type="ECO:0008006" key="3">
    <source>
        <dbReference type="Google" id="ProtNLM"/>
    </source>
</evidence>
<reference evidence="1 2" key="1">
    <citation type="submission" date="2018-08" db="EMBL/GenBank/DDBJ databases">
        <title>Complete genome sequencing of Blastochloris tepida GI.</title>
        <authorList>
            <person name="Tsukatani Y."/>
            <person name="Mori H."/>
        </authorList>
    </citation>
    <scope>NUCLEOTIDE SEQUENCE [LARGE SCALE GENOMIC DNA]</scope>
    <source>
        <strain evidence="1 2">GI</strain>
    </source>
</reference>
<gene>
    <name evidence="1" type="ORF">BLTE_15180</name>
</gene>
<sequence>MNNGERYLSVKQLAERHSTSIATVWRRARTDASFPKPVRMSPGCTRWRLSDIERWEAARAASAA</sequence>
<dbReference type="KEGG" id="blag:BLTE_15180"/>
<dbReference type="Proteomes" id="UP000266934">
    <property type="component" value="Chromosome"/>
</dbReference>
<dbReference type="OrthoDB" id="8452166at2"/>
<evidence type="ECO:0000313" key="1">
    <source>
        <dbReference type="EMBL" id="BBF92833.1"/>
    </source>
</evidence>
<dbReference type="AlphaFoldDB" id="A0A348FZV0"/>